<feature type="region of interest" description="Disordered" evidence="8">
    <location>
        <begin position="133"/>
        <end position="152"/>
    </location>
</feature>
<keyword evidence="11" id="KW-1185">Reference proteome</keyword>
<dbReference type="Proteomes" id="UP000078348">
    <property type="component" value="Unassembled WGS sequence"/>
</dbReference>
<reference evidence="10 11" key="1">
    <citation type="submission" date="2016-05" db="EMBL/GenBank/DDBJ databases">
        <title>Nuclear genome of Blastocystis sp. subtype 1 NandII.</title>
        <authorList>
            <person name="Gentekaki E."/>
            <person name="Curtis B."/>
            <person name="Stairs C."/>
            <person name="Eme L."/>
            <person name="Herman E."/>
            <person name="Klimes V."/>
            <person name="Arias M.C."/>
            <person name="Elias M."/>
            <person name="Hilliou F."/>
            <person name="Klute M."/>
            <person name="Malik S.-B."/>
            <person name="Pightling A."/>
            <person name="Rachubinski R."/>
            <person name="Salas D."/>
            <person name="Schlacht A."/>
            <person name="Suga H."/>
            <person name="Archibald J."/>
            <person name="Ball S.G."/>
            <person name="Clark G."/>
            <person name="Dacks J."/>
            <person name="Van Der Giezen M."/>
            <person name="Tsaousis A."/>
            <person name="Roger A."/>
        </authorList>
    </citation>
    <scope>NUCLEOTIDE SEQUENCE [LARGE SCALE GENOMIC DNA]</scope>
    <source>
        <strain evidence="11">ATCC 50177 / NandII</strain>
    </source>
</reference>
<organism evidence="10 11">
    <name type="scientific">Blastocystis sp. subtype 1 (strain ATCC 50177 / NandII)</name>
    <dbReference type="NCBI Taxonomy" id="478820"/>
    <lineage>
        <taxon>Eukaryota</taxon>
        <taxon>Sar</taxon>
        <taxon>Stramenopiles</taxon>
        <taxon>Bigyra</taxon>
        <taxon>Opalozoa</taxon>
        <taxon>Opalinata</taxon>
        <taxon>Blastocystidae</taxon>
        <taxon>Blastocystis</taxon>
    </lineage>
</organism>
<dbReference type="AlphaFoldDB" id="A0A196SE26"/>
<name>A0A196SE26_BLAHN</name>
<evidence type="ECO:0000256" key="8">
    <source>
        <dbReference type="SAM" id="MobiDB-lite"/>
    </source>
</evidence>
<dbReference type="GO" id="GO:0006281">
    <property type="term" value="P:DNA repair"/>
    <property type="evidence" value="ECO:0007669"/>
    <property type="project" value="UniProtKB-UniRule"/>
</dbReference>
<dbReference type="GO" id="GO:0005634">
    <property type="term" value="C:nucleus"/>
    <property type="evidence" value="ECO:0007669"/>
    <property type="project" value="UniProtKB-SubCell"/>
</dbReference>
<keyword evidence="4 7" id="KW-0233">DNA recombination</keyword>
<evidence type="ECO:0000256" key="7">
    <source>
        <dbReference type="RuleBase" id="RU365071"/>
    </source>
</evidence>
<proteinExistence type="inferred from homology"/>
<dbReference type="OrthoDB" id="361242at2759"/>
<protein>
    <recommendedName>
        <fullName evidence="7">Non-structural maintenance of chromosomes element 4</fullName>
    </recommendedName>
</protein>
<sequence>MSVESKVAFAKAIGEVNTKISEFQRLDDDILRADLMPVIQAMDNIKCADSVSNANKYAESLTDLSHLGLEKSKKLQRGYLKPSFQSVWEALRSMYEKDNGFDWNQLGEDVTPLFSNVGTINFMSGALFESKKKEKEKEKSATKEATAPKRAPVRRIKEAVQKAVAPTEVQKEETNEFTKTTQVLHKRIKKDLQEKKKEEVEMLPEMIDKASFSKTVENFFAASFLIANGRLGVNVDNDHKTMIRLTRPTEDTDEQSGVNQGILSLNPMQTFELLKANGLIDSLDEGWNTK</sequence>
<gene>
    <name evidence="10" type="ORF">AV274_3738</name>
</gene>
<accession>A0A196SE26</accession>
<comment type="function">
    <text evidence="7">Component of the SMC5-SMC6 complex, that promotes sister chromatid alignment after DNA damage and facilitates double-stranded DNA breaks (DSBs) repair via homologous recombination between sister chromatids.</text>
</comment>
<evidence type="ECO:0000313" key="11">
    <source>
        <dbReference type="Proteomes" id="UP000078348"/>
    </source>
</evidence>
<dbReference type="STRING" id="478820.A0A196SE26"/>
<comment type="subunit">
    <text evidence="7">Component of the SMC5-SMC6 complex.</text>
</comment>
<evidence type="ECO:0000256" key="3">
    <source>
        <dbReference type="ARBA" id="ARBA00022763"/>
    </source>
</evidence>
<evidence type="ECO:0000256" key="6">
    <source>
        <dbReference type="ARBA" id="ARBA00023242"/>
    </source>
</evidence>
<feature type="compositionally biased region" description="Basic and acidic residues" evidence="8">
    <location>
        <begin position="133"/>
        <end position="142"/>
    </location>
</feature>
<evidence type="ECO:0000256" key="5">
    <source>
        <dbReference type="ARBA" id="ARBA00023204"/>
    </source>
</evidence>
<comment type="caution">
    <text evidence="10">The sequence shown here is derived from an EMBL/GenBank/DDBJ whole genome shotgun (WGS) entry which is preliminary data.</text>
</comment>
<evidence type="ECO:0000313" key="10">
    <source>
        <dbReference type="EMBL" id="OAO14571.1"/>
    </source>
</evidence>
<dbReference type="InterPro" id="IPR027786">
    <property type="entry name" value="Nse4/EID"/>
</dbReference>
<dbReference type="GO" id="GO:0030915">
    <property type="term" value="C:Smc5-Smc6 complex"/>
    <property type="evidence" value="ECO:0007669"/>
    <property type="project" value="UniProtKB-UniRule"/>
</dbReference>
<dbReference type="EMBL" id="LXWW01000236">
    <property type="protein sequence ID" value="OAO14571.1"/>
    <property type="molecule type" value="Genomic_DNA"/>
</dbReference>
<evidence type="ECO:0000259" key="9">
    <source>
        <dbReference type="Pfam" id="PF08743"/>
    </source>
</evidence>
<evidence type="ECO:0000256" key="4">
    <source>
        <dbReference type="ARBA" id="ARBA00023172"/>
    </source>
</evidence>
<dbReference type="Pfam" id="PF08743">
    <property type="entry name" value="Nse4_C"/>
    <property type="match status" value="1"/>
</dbReference>
<keyword evidence="6 7" id="KW-0539">Nucleus</keyword>
<dbReference type="InterPro" id="IPR014854">
    <property type="entry name" value="Nse4_C"/>
</dbReference>
<dbReference type="GO" id="GO:0006310">
    <property type="term" value="P:DNA recombination"/>
    <property type="evidence" value="ECO:0007669"/>
    <property type="project" value="UniProtKB-UniRule"/>
</dbReference>
<dbReference type="PANTHER" id="PTHR16140:SF0">
    <property type="entry name" value="NON-STRUCTURAL MAINTENANCE OF CHROMOSOMES ELEMENT 4"/>
    <property type="match status" value="1"/>
</dbReference>
<comment type="subcellular location">
    <subcellularLocation>
        <location evidence="1 7">Nucleus</location>
    </subcellularLocation>
</comment>
<comment type="similarity">
    <text evidence="2 7">Belongs to the NSE4 family.</text>
</comment>
<keyword evidence="5 7" id="KW-0234">DNA repair</keyword>
<feature type="domain" description="Non-structural maintenance of chromosome element 4 C-terminal" evidence="9">
    <location>
        <begin position="201"/>
        <end position="272"/>
    </location>
</feature>
<evidence type="ECO:0000256" key="1">
    <source>
        <dbReference type="ARBA" id="ARBA00004123"/>
    </source>
</evidence>
<dbReference type="PANTHER" id="PTHR16140">
    <property type="entry name" value="NON-STRUCTURAL MAINTENANCE OF CHROMOSOMES ELEMENT 4"/>
    <property type="match status" value="1"/>
</dbReference>
<evidence type="ECO:0000256" key="2">
    <source>
        <dbReference type="ARBA" id="ARBA00008997"/>
    </source>
</evidence>
<keyword evidence="3 7" id="KW-0227">DNA damage</keyword>